<comment type="similarity">
    <text evidence="2 9">Belongs to the eIF-2B alpha/beta/delta subunits family.</text>
</comment>
<evidence type="ECO:0000259" key="11">
    <source>
        <dbReference type="PROSITE" id="PS50802"/>
    </source>
</evidence>
<evidence type="ECO:0000256" key="1">
    <source>
        <dbReference type="ARBA" id="ARBA00004514"/>
    </source>
</evidence>
<dbReference type="Gene3D" id="3.40.50.10470">
    <property type="entry name" value="Translation initiation factor eif-2b, domain 2"/>
    <property type="match status" value="1"/>
</dbReference>
<dbReference type="AlphaFoldDB" id="A0A2B4SCC3"/>
<proteinExistence type="inferred from homology"/>
<keyword evidence="5" id="KW-0648">Protein biosynthesis</keyword>
<dbReference type="Gene3D" id="3.90.70.80">
    <property type="match status" value="1"/>
</dbReference>
<dbReference type="SUPFAM" id="SSF100950">
    <property type="entry name" value="NagB/RpiA/CoA transferase-like"/>
    <property type="match status" value="1"/>
</dbReference>
<dbReference type="EMBL" id="LSMT01000120">
    <property type="protein sequence ID" value="PFX26693.1"/>
    <property type="molecule type" value="Genomic_DNA"/>
</dbReference>
<dbReference type="OrthoDB" id="5987807at2759"/>
<organism evidence="12 13">
    <name type="scientific">Stylophora pistillata</name>
    <name type="common">Smooth cauliflower coral</name>
    <dbReference type="NCBI Taxonomy" id="50429"/>
    <lineage>
        <taxon>Eukaryota</taxon>
        <taxon>Metazoa</taxon>
        <taxon>Cnidaria</taxon>
        <taxon>Anthozoa</taxon>
        <taxon>Hexacorallia</taxon>
        <taxon>Scleractinia</taxon>
        <taxon>Astrocoeniina</taxon>
        <taxon>Pocilloporidae</taxon>
        <taxon>Stylophora</taxon>
    </lineage>
</organism>
<dbReference type="PANTHER" id="PTHR10233">
    <property type="entry name" value="TRANSLATION INITIATION FACTOR EIF-2B"/>
    <property type="match status" value="1"/>
</dbReference>
<gene>
    <name evidence="12" type="primary">Eif2b4</name>
    <name evidence="12" type="ORF">AWC38_SpisGene8610</name>
</gene>
<feature type="compositionally biased region" description="Basic residues" evidence="10">
    <location>
        <begin position="45"/>
        <end position="55"/>
    </location>
</feature>
<dbReference type="CDD" id="cd22758">
    <property type="entry name" value="OTU_232R-like"/>
    <property type="match status" value="1"/>
</dbReference>
<dbReference type="PROSITE" id="PS50802">
    <property type="entry name" value="OTU"/>
    <property type="match status" value="1"/>
</dbReference>
<evidence type="ECO:0000256" key="5">
    <source>
        <dbReference type="ARBA" id="ARBA00022917"/>
    </source>
</evidence>
<dbReference type="PANTHER" id="PTHR10233:SF14">
    <property type="entry name" value="TRANSLATION INITIATION FACTOR EIF-2B SUBUNIT DELTA"/>
    <property type="match status" value="1"/>
</dbReference>
<keyword evidence="4 12" id="KW-0396">Initiation factor</keyword>
<evidence type="ECO:0000256" key="7">
    <source>
        <dbReference type="ARBA" id="ARBA00044356"/>
    </source>
</evidence>
<evidence type="ECO:0000256" key="3">
    <source>
        <dbReference type="ARBA" id="ARBA00022490"/>
    </source>
</evidence>
<dbReference type="GO" id="GO:0005829">
    <property type="term" value="C:cytosol"/>
    <property type="evidence" value="ECO:0007669"/>
    <property type="project" value="UniProtKB-SubCell"/>
</dbReference>
<evidence type="ECO:0000256" key="9">
    <source>
        <dbReference type="RuleBase" id="RU003814"/>
    </source>
</evidence>
<feature type="compositionally biased region" description="Low complexity" evidence="10">
    <location>
        <begin position="121"/>
        <end position="135"/>
    </location>
</feature>
<evidence type="ECO:0000256" key="4">
    <source>
        <dbReference type="ARBA" id="ARBA00022540"/>
    </source>
</evidence>
<evidence type="ECO:0000256" key="8">
    <source>
        <dbReference type="ARBA" id="ARBA00046432"/>
    </source>
</evidence>
<dbReference type="STRING" id="50429.A0A2B4SCC3"/>
<keyword evidence="13" id="KW-1185">Reference proteome</keyword>
<keyword evidence="3" id="KW-0963">Cytoplasm</keyword>
<evidence type="ECO:0000256" key="6">
    <source>
        <dbReference type="ARBA" id="ARBA00044147"/>
    </source>
</evidence>
<name>A0A2B4SCC3_STYPI</name>
<feature type="compositionally biased region" description="Low complexity" evidence="10">
    <location>
        <begin position="29"/>
        <end position="44"/>
    </location>
</feature>
<protein>
    <recommendedName>
        <fullName evidence="6">Translation initiation factor eIF2B subunit delta</fullName>
    </recommendedName>
    <alternativeName>
        <fullName evidence="7">eIF2B GDP-GTP exchange factor subunit delta</fullName>
    </alternativeName>
</protein>
<dbReference type="InterPro" id="IPR038765">
    <property type="entry name" value="Papain-like_cys_pep_sf"/>
</dbReference>
<feature type="domain" description="OTU" evidence="11">
    <location>
        <begin position="644"/>
        <end position="713"/>
    </location>
</feature>
<evidence type="ECO:0000313" key="13">
    <source>
        <dbReference type="Proteomes" id="UP000225706"/>
    </source>
</evidence>
<evidence type="ECO:0000256" key="2">
    <source>
        <dbReference type="ARBA" id="ARBA00007251"/>
    </source>
</evidence>
<sequence length="713" mass="78591">MKNPLNNKGEIQPQKSSGTTEGREAGPDSGQLKSQPQGKGSKQQKSGKKQQKQPKQKQQQQQQQQQQQPQQQQKPGAQPSAGKVDKQVTGKDEKPATPGGEASEQPQKTKAELKAERRAVQEAQRAAKAQKQAEAGIKHKTSTDGTNRVKVAHDLQADDEKVQKKVAKKLARQQVPQRTTPQKKVGLFSHLHQYEKDLSLTQEISFGGSGSTPIHPAVIKLGVQYAKGIICGSNARCVALLLALKKLIADYITPPQKELCRDLDAKIKPNISFLTQCRPLSVSMGNAIKYLKLQITHTPPDMAEDQAKKNLIESIDKFIQERIVLAGVAISESYARTKINDGDVILTYACSSLVLKILKDAHGAGKKFRVVVVDSRPKFEGRECLRRLVKEGIRCSYVLISAISYVIKEVSKVFLGAHALLANGYVKSRVGSSMVAMMAQASNVPVLVCCETYKFCDKVQTDSFVSNELSDPDDLVPLDRESPDVLSDWRDVNSLHLLNLVYDVTPPHFVSMVITEFSPVHGVSLGLLCADIKNEDNYVRPNRTFQGRSKNVPKRSAPRSQDLFLVVFHGMLSSVKVQTTSSDVGCSNVGIDFHQDQCCMSKEKLLMSGDVELNPGPFTYKKTNSVVRAPTLSILELRLHQFGLKPLDVGGDGDCFFRAVSHQLYGNPNSHGIIRAAGIQFLTENLERFIESNCERSWIQYLTSTLCQGPSKG</sequence>
<dbReference type="Pfam" id="PF01008">
    <property type="entry name" value="IF-2B"/>
    <property type="match status" value="1"/>
</dbReference>
<feature type="region of interest" description="Disordered" evidence="10">
    <location>
        <begin position="1"/>
        <end position="149"/>
    </location>
</feature>
<comment type="caution">
    <text evidence="12">The sequence shown here is derived from an EMBL/GenBank/DDBJ whole genome shotgun (WGS) entry which is preliminary data.</text>
</comment>
<evidence type="ECO:0000313" key="12">
    <source>
        <dbReference type="EMBL" id="PFX26693.1"/>
    </source>
</evidence>
<dbReference type="InterPro" id="IPR003323">
    <property type="entry name" value="OTU_dom"/>
</dbReference>
<feature type="compositionally biased region" description="Basic and acidic residues" evidence="10">
    <location>
        <begin position="107"/>
        <end position="120"/>
    </location>
</feature>
<feature type="compositionally biased region" description="Low complexity" evidence="10">
    <location>
        <begin position="56"/>
        <end position="80"/>
    </location>
</feature>
<comment type="subcellular location">
    <subcellularLocation>
        <location evidence="1">Cytoplasm</location>
        <location evidence="1">Cytosol</location>
    </subcellularLocation>
</comment>
<dbReference type="InterPro" id="IPR037171">
    <property type="entry name" value="NagB/RpiA_transferase-like"/>
</dbReference>
<dbReference type="Proteomes" id="UP000225706">
    <property type="component" value="Unassembled WGS sequence"/>
</dbReference>
<dbReference type="SUPFAM" id="SSF54001">
    <property type="entry name" value="Cysteine proteinases"/>
    <property type="match status" value="1"/>
</dbReference>
<feature type="compositionally biased region" description="Basic and acidic residues" evidence="10">
    <location>
        <begin position="83"/>
        <end position="95"/>
    </location>
</feature>
<comment type="subunit">
    <text evidence="8">Component of the translation initiation factor 2B (eIF2B) complex which is a heterodecamer of two sets of five different subunits: alpha, beta, gamma, delta and epsilon. Subunits alpha, beta and delta comprise a regulatory subcomplex and subunits epsilon and gamma comprise a catalytic subcomplex. Within the complex, the hexameric regulatory complex resides at the center, with the two heterodimeric catalytic subcomplexes bound on opposite sides.</text>
</comment>
<dbReference type="InterPro" id="IPR042529">
    <property type="entry name" value="IF_2B-like_C"/>
</dbReference>
<evidence type="ECO:0000256" key="10">
    <source>
        <dbReference type="SAM" id="MobiDB-lite"/>
    </source>
</evidence>
<dbReference type="InterPro" id="IPR000649">
    <property type="entry name" value="IF-2B-related"/>
</dbReference>
<accession>A0A2B4SCC3</accession>
<reference evidence="13" key="1">
    <citation type="journal article" date="2017" name="bioRxiv">
        <title>Comparative analysis of the genomes of Stylophora pistillata and Acropora digitifera provides evidence for extensive differences between species of corals.</title>
        <authorList>
            <person name="Voolstra C.R."/>
            <person name="Li Y."/>
            <person name="Liew Y.J."/>
            <person name="Baumgarten S."/>
            <person name="Zoccola D."/>
            <person name="Flot J.-F."/>
            <person name="Tambutte S."/>
            <person name="Allemand D."/>
            <person name="Aranda M."/>
        </authorList>
    </citation>
    <scope>NUCLEOTIDE SEQUENCE [LARGE SCALE GENOMIC DNA]</scope>
</reference>
<dbReference type="GO" id="GO:0003743">
    <property type="term" value="F:translation initiation factor activity"/>
    <property type="evidence" value="ECO:0007669"/>
    <property type="project" value="UniProtKB-KW"/>
</dbReference>